<dbReference type="AlphaFoldDB" id="A0A5P8P402"/>
<evidence type="ECO:0000313" key="3">
    <source>
        <dbReference type="Proteomes" id="UP000326944"/>
    </source>
</evidence>
<evidence type="ECO:0000256" key="1">
    <source>
        <dbReference type="SAM" id="Phobius"/>
    </source>
</evidence>
<keyword evidence="1" id="KW-0812">Transmembrane</keyword>
<keyword evidence="1" id="KW-1133">Transmembrane helix</keyword>
<keyword evidence="3" id="KW-1185">Reference proteome</keyword>
<organism evidence="2 3">
    <name type="scientific">Sulfurimonas lithotrophica</name>
    <dbReference type="NCBI Taxonomy" id="2590022"/>
    <lineage>
        <taxon>Bacteria</taxon>
        <taxon>Pseudomonadati</taxon>
        <taxon>Campylobacterota</taxon>
        <taxon>Epsilonproteobacteria</taxon>
        <taxon>Campylobacterales</taxon>
        <taxon>Sulfurimonadaceae</taxon>
        <taxon>Sulfurimonas</taxon>
    </lineage>
</organism>
<dbReference type="OrthoDB" id="5372904at2"/>
<protein>
    <recommendedName>
        <fullName evidence="4">Type II secretion system protein</fullName>
    </recommendedName>
</protein>
<reference evidence="2 3" key="1">
    <citation type="submission" date="2019-09" db="EMBL/GenBank/DDBJ databases">
        <title>Sulfurimonas gotlandica sp. nov., a chemoautotrophic and psychrotolerant epsilonproteobacterium isolated from a pelagic redoxcline, and an emended description of the genus Sulfurimonas.</title>
        <authorList>
            <person name="Wang S."/>
            <person name="Jiang L."/>
            <person name="Shao S."/>
        </authorList>
    </citation>
    <scope>NUCLEOTIDE SEQUENCE [LARGE SCALE GENOMIC DNA]</scope>
    <source>
        <strain evidence="2 3">GYSZ_1</strain>
    </source>
</reference>
<evidence type="ECO:0008006" key="4">
    <source>
        <dbReference type="Google" id="ProtNLM"/>
    </source>
</evidence>
<dbReference type="EMBL" id="CP043617">
    <property type="protein sequence ID" value="QFR50478.1"/>
    <property type="molecule type" value="Genomic_DNA"/>
</dbReference>
<gene>
    <name evidence="2" type="ORF">FJR48_09180</name>
</gene>
<feature type="transmembrane region" description="Helical" evidence="1">
    <location>
        <begin position="20"/>
        <end position="41"/>
    </location>
</feature>
<keyword evidence="1" id="KW-0472">Membrane</keyword>
<dbReference type="KEGG" id="sulg:FJR48_09180"/>
<name>A0A5P8P402_9BACT</name>
<dbReference type="Proteomes" id="UP000326944">
    <property type="component" value="Chromosome"/>
</dbReference>
<proteinExistence type="predicted"/>
<evidence type="ECO:0000313" key="2">
    <source>
        <dbReference type="EMBL" id="QFR50478.1"/>
    </source>
</evidence>
<sequence>MFTERRNNFRGTNNIGNRSAFAMIMAVGVIIVVATIMLLSLNTTAITSKRTIDQYFYEQVELHTKSAIEYALYEIARDGCEDNLSINNLDGLYDINISMRYIGTSPSGCTDYIDNLSTEEQNGSVLMDVTVTVPTGVTGAEPIRFFRRTIQKL</sequence>
<accession>A0A5P8P402</accession>